<accession>A0A1G1WV92</accession>
<dbReference type="SMART" id="SM00937">
    <property type="entry name" value="PCRF"/>
    <property type="match status" value="1"/>
</dbReference>
<dbReference type="NCBIfam" id="TIGR00020">
    <property type="entry name" value="prfB"/>
    <property type="match status" value="1"/>
</dbReference>
<dbReference type="InterPro" id="IPR004374">
    <property type="entry name" value="PrfB"/>
</dbReference>
<reference evidence="8 9" key="1">
    <citation type="journal article" date="2016" name="Nat. Commun.">
        <title>Thousands of microbial genomes shed light on interconnected biogeochemical processes in an aquifer system.</title>
        <authorList>
            <person name="Anantharaman K."/>
            <person name="Brown C.T."/>
            <person name="Hug L.A."/>
            <person name="Sharon I."/>
            <person name="Castelle C.J."/>
            <person name="Probst A.J."/>
            <person name="Thomas B.C."/>
            <person name="Singh A."/>
            <person name="Wilkins M.J."/>
            <person name="Karaoz U."/>
            <person name="Brodie E.L."/>
            <person name="Williams K.H."/>
            <person name="Hubbard S.S."/>
            <person name="Banfield J.F."/>
        </authorList>
    </citation>
    <scope>NUCLEOTIDE SEQUENCE [LARGE SCALE GENOMIC DNA]</scope>
</reference>
<dbReference type="InterPro" id="IPR005139">
    <property type="entry name" value="PCRF"/>
</dbReference>
<feature type="domain" description="Prokaryotic-type class I peptide chain release factors" evidence="7">
    <location>
        <begin position="250"/>
        <end position="266"/>
    </location>
</feature>
<comment type="similarity">
    <text evidence="1 4">Belongs to the prokaryotic/mitochondrial release factor family.</text>
</comment>
<dbReference type="PROSITE" id="PS00745">
    <property type="entry name" value="RF_PROK_I"/>
    <property type="match status" value="1"/>
</dbReference>
<proteinExistence type="inferred from homology"/>
<evidence type="ECO:0000256" key="1">
    <source>
        <dbReference type="ARBA" id="ARBA00010835"/>
    </source>
</evidence>
<evidence type="ECO:0000256" key="3">
    <source>
        <dbReference type="ARBA" id="ARBA00022917"/>
    </source>
</evidence>
<dbReference type="AlphaFoldDB" id="A0A1G1WV92"/>
<dbReference type="EMBL" id="MHDB01000038">
    <property type="protein sequence ID" value="OGY31077.1"/>
    <property type="molecule type" value="Genomic_DNA"/>
</dbReference>
<keyword evidence="6" id="KW-0175">Coiled coil</keyword>
<evidence type="ECO:0000313" key="9">
    <source>
        <dbReference type="Proteomes" id="UP000177718"/>
    </source>
</evidence>
<dbReference type="Gene3D" id="3.30.70.1660">
    <property type="match status" value="1"/>
</dbReference>
<dbReference type="SUPFAM" id="SSF75620">
    <property type="entry name" value="Release factor"/>
    <property type="match status" value="1"/>
</dbReference>
<dbReference type="PANTHER" id="PTHR43116:SF3">
    <property type="entry name" value="CLASS I PEPTIDE CHAIN RELEASE FACTOR"/>
    <property type="match status" value="1"/>
</dbReference>
<dbReference type="GO" id="GO:0005737">
    <property type="term" value="C:cytoplasm"/>
    <property type="evidence" value="ECO:0007669"/>
    <property type="project" value="UniProtKB-SubCell"/>
</dbReference>
<feature type="coiled-coil region" evidence="6">
    <location>
        <begin position="67"/>
        <end position="121"/>
    </location>
</feature>
<dbReference type="HAMAP" id="MF_00094">
    <property type="entry name" value="Rel_fac_2"/>
    <property type="match status" value="1"/>
</dbReference>
<gene>
    <name evidence="4" type="primary">prfB</name>
    <name evidence="8" type="ORF">A3A61_03470</name>
</gene>
<evidence type="ECO:0000256" key="4">
    <source>
        <dbReference type="HAMAP-Rule" id="MF_00094"/>
    </source>
</evidence>
<dbReference type="Pfam" id="PF00472">
    <property type="entry name" value="RF-1"/>
    <property type="match status" value="1"/>
</dbReference>
<dbReference type="PANTHER" id="PTHR43116">
    <property type="entry name" value="PEPTIDE CHAIN RELEASE FACTOR 2"/>
    <property type="match status" value="1"/>
</dbReference>
<comment type="subcellular location">
    <subcellularLocation>
        <location evidence="4">Cytoplasm</location>
    </subcellularLocation>
</comment>
<evidence type="ECO:0000256" key="6">
    <source>
        <dbReference type="SAM" id="Coils"/>
    </source>
</evidence>
<comment type="function">
    <text evidence="4">Peptide chain release factor 2 directs the termination of translation in response to the peptide chain termination codons UGA and UAA.</text>
</comment>
<comment type="caution">
    <text evidence="8">The sequence shown here is derived from an EMBL/GenBank/DDBJ whole genome shotgun (WGS) entry which is preliminary data.</text>
</comment>
<dbReference type="GO" id="GO:0016149">
    <property type="term" value="F:translation release factor activity, codon specific"/>
    <property type="evidence" value="ECO:0007669"/>
    <property type="project" value="UniProtKB-UniRule"/>
</dbReference>
<dbReference type="STRING" id="1802605.A3A61_03470"/>
<dbReference type="Pfam" id="PF03462">
    <property type="entry name" value="PCRF"/>
    <property type="match status" value="1"/>
</dbReference>
<name>A0A1G1WV92_9BACT</name>
<dbReference type="Gene3D" id="1.20.58.410">
    <property type="entry name" value="Release factor"/>
    <property type="match status" value="1"/>
</dbReference>
<evidence type="ECO:0000256" key="2">
    <source>
        <dbReference type="ARBA" id="ARBA00022481"/>
    </source>
</evidence>
<protein>
    <recommendedName>
        <fullName evidence="4 5">Peptide chain release factor 2</fullName>
        <shortName evidence="4">RF-2</shortName>
    </recommendedName>
</protein>
<dbReference type="Proteomes" id="UP000177718">
    <property type="component" value="Unassembled WGS sequence"/>
</dbReference>
<dbReference type="InterPro" id="IPR000352">
    <property type="entry name" value="Pep_chain_release_fac_I"/>
</dbReference>
<sequence>MDELRAKIELIEKRVHNLAQKLNLEGKRKTLRENESVSLKEDFWSDNLNAQKVMREIDGIRLEISSIEKIESRLQTAKELVSLVKNRPITGNADPDTILLVEELHKEIPAIEADIEKLEVASFLSGRYDPGNVILSIHAGQGGTEAMDWVSMLLRMYLRFAETMHWKTEILDQSAGEEAGLKTVTLNIEGFRAYGFLKREAGTHRLVRLSPFNADNLRQTSFALVEVLPEIKEDADIVIKPEEIETETFRSGGAGGQNVNKVETAVRLRHLPSGLVASCQTERSQFQNKENALKMLKAKLFQRQEAIRKGELKDLKGEYRPASWGNQIRSYVLHPYHMVKDLRTGYESSNPEAILNGEIYPFLEAEVRDLSNK</sequence>
<dbReference type="Gene3D" id="3.30.160.20">
    <property type="match status" value="1"/>
</dbReference>
<evidence type="ECO:0000256" key="5">
    <source>
        <dbReference type="NCBIfam" id="TIGR00020"/>
    </source>
</evidence>
<organism evidence="8 9">
    <name type="scientific">Candidatus Woykebacteria bacterium RIFCSPLOWO2_01_FULL_43_14</name>
    <dbReference type="NCBI Taxonomy" id="1802605"/>
    <lineage>
        <taxon>Bacteria</taxon>
        <taxon>Candidatus Woykeibacteriota</taxon>
    </lineage>
</organism>
<comment type="PTM">
    <text evidence="4">Methylated by PrmC. Methylation increases the termination efficiency of RF2.</text>
</comment>
<keyword evidence="2 4" id="KW-0488">Methylation</keyword>
<keyword evidence="3 4" id="KW-0648">Protein biosynthesis</keyword>
<evidence type="ECO:0000259" key="7">
    <source>
        <dbReference type="PROSITE" id="PS00745"/>
    </source>
</evidence>
<feature type="modified residue" description="N5-methylglutamine" evidence="4">
    <location>
        <position position="257"/>
    </location>
</feature>
<keyword evidence="4" id="KW-0963">Cytoplasm</keyword>
<dbReference type="InterPro" id="IPR045853">
    <property type="entry name" value="Pep_chain_release_fac_I_sf"/>
</dbReference>
<evidence type="ECO:0000313" key="8">
    <source>
        <dbReference type="EMBL" id="OGY31077.1"/>
    </source>
</evidence>